<organism evidence="11 12">
    <name type="scientific">Nitrosomonas stercoris</name>
    <dbReference type="NCBI Taxonomy" id="1444684"/>
    <lineage>
        <taxon>Bacteria</taxon>
        <taxon>Pseudomonadati</taxon>
        <taxon>Pseudomonadota</taxon>
        <taxon>Betaproteobacteria</taxon>
        <taxon>Nitrosomonadales</taxon>
        <taxon>Nitrosomonadaceae</taxon>
        <taxon>Nitrosomonas</taxon>
    </lineage>
</organism>
<comment type="function">
    <text evidence="1">Exerts its effect at some terminal stage of cytochrome c oxidase synthesis, probably by being involved in the insertion of the copper B into subunit I.</text>
</comment>
<evidence type="ECO:0000313" key="12">
    <source>
        <dbReference type="Proteomes" id="UP000316473"/>
    </source>
</evidence>
<comment type="subcellular location">
    <subcellularLocation>
        <location evidence="2">Cell inner membrane</location>
        <topology evidence="2">Single-pass type II membrane protein</topology>
        <orientation evidence="2">Periplasmic side</orientation>
    </subcellularLocation>
</comment>
<dbReference type="Proteomes" id="UP000316473">
    <property type="component" value="Chromosome"/>
</dbReference>
<evidence type="ECO:0000256" key="9">
    <source>
        <dbReference type="ARBA" id="ARBA00023136"/>
    </source>
</evidence>
<reference evidence="11 12" key="1">
    <citation type="submission" date="2019-06" db="EMBL/GenBank/DDBJ databases">
        <title>Nitrosomonas stercoris KYUHI-S whole genome shotgun sequence.</title>
        <authorList>
            <person name="Nakagawa T."/>
            <person name="Tsuchiya Y."/>
            <person name="Takahashi R."/>
        </authorList>
    </citation>
    <scope>NUCLEOTIDE SEQUENCE [LARGE SCALE GENOMIC DNA]</scope>
    <source>
        <strain evidence="11 12">KYUHI-S</strain>
    </source>
</reference>
<dbReference type="PANTHER" id="PTHR21320:SF3">
    <property type="entry name" value="CYTOCHROME C OXIDASE ASSEMBLY PROTEIN COX11, MITOCHONDRIAL-RELATED"/>
    <property type="match status" value="1"/>
</dbReference>
<evidence type="ECO:0000256" key="5">
    <source>
        <dbReference type="ARBA" id="ARBA00022692"/>
    </source>
</evidence>
<dbReference type="NCBIfam" id="NF003465">
    <property type="entry name" value="PRK05089.1"/>
    <property type="match status" value="1"/>
</dbReference>
<accession>A0A4Y1YLB5</accession>
<dbReference type="Gene3D" id="2.60.370.10">
    <property type="entry name" value="Ctag/Cox11"/>
    <property type="match status" value="1"/>
</dbReference>
<evidence type="ECO:0000256" key="1">
    <source>
        <dbReference type="ARBA" id="ARBA00004007"/>
    </source>
</evidence>
<keyword evidence="7 10" id="KW-1133">Transmembrane helix</keyword>
<dbReference type="PANTHER" id="PTHR21320">
    <property type="entry name" value="CYTOCHROME C OXIDASE ASSEMBLY PROTEIN COX11-RELATED"/>
    <property type="match status" value="1"/>
</dbReference>
<gene>
    <name evidence="11" type="ORF">Nstercoris_01184</name>
</gene>
<dbReference type="GO" id="GO:0005507">
    <property type="term" value="F:copper ion binding"/>
    <property type="evidence" value="ECO:0007669"/>
    <property type="project" value="InterPro"/>
</dbReference>
<evidence type="ECO:0000313" key="11">
    <source>
        <dbReference type="EMBL" id="BBL34930.1"/>
    </source>
</evidence>
<dbReference type="KEGG" id="nst:Nstercoris_01184"/>
<comment type="similarity">
    <text evidence="3">Belongs to the COX11/CtaG family.</text>
</comment>
<keyword evidence="12" id="KW-1185">Reference proteome</keyword>
<dbReference type="SUPFAM" id="SSF110111">
    <property type="entry name" value="Ctag/Cox11"/>
    <property type="match status" value="1"/>
</dbReference>
<dbReference type="PIRSF" id="PIRSF005413">
    <property type="entry name" value="COX11"/>
    <property type="match status" value="1"/>
</dbReference>
<dbReference type="GO" id="GO:0005886">
    <property type="term" value="C:plasma membrane"/>
    <property type="evidence" value="ECO:0007669"/>
    <property type="project" value="UniProtKB-SubCell"/>
</dbReference>
<name>A0A4Y1YLB5_9PROT</name>
<dbReference type="AlphaFoldDB" id="A0A4Y1YLB5"/>
<evidence type="ECO:0000256" key="2">
    <source>
        <dbReference type="ARBA" id="ARBA00004382"/>
    </source>
</evidence>
<feature type="transmembrane region" description="Helical" evidence="10">
    <location>
        <begin position="17"/>
        <end position="35"/>
    </location>
</feature>
<sequence>MKQDVTKTSNIEILKKLLIFSVIMFCFGYALVPIYKKFCEVTGIYELQRPDTISKNIEVDNTRLINLQLDANVRSGLSWKFRSLEPHIRLHPGKLTEVMYEISNESDELQLGQAIPSYSPKNFERYLKKIECFCFSQQELQGKETKQLPVRFLIDPEIPDDIHTVTISYTFFNVKDN</sequence>
<evidence type="ECO:0000256" key="10">
    <source>
        <dbReference type="SAM" id="Phobius"/>
    </source>
</evidence>
<proteinExistence type="inferred from homology"/>
<keyword evidence="5 10" id="KW-0812">Transmembrane</keyword>
<evidence type="ECO:0000256" key="6">
    <source>
        <dbReference type="ARBA" id="ARBA00022968"/>
    </source>
</evidence>
<evidence type="ECO:0000256" key="8">
    <source>
        <dbReference type="ARBA" id="ARBA00023008"/>
    </source>
</evidence>
<keyword evidence="8" id="KW-0186">Copper</keyword>
<evidence type="ECO:0000256" key="4">
    <source>
        <dbReference type="ARBA" id="ARBA00015384"/>
    </source>
</evidence>
<dbReference type="Pfam" id="PF04442">
    <property type="entry name" value="CtaG_Cox11"/>
    <property type="match status" value="1"/>
</dbReference>
<dbReference type="EMBL" id="AP019755">
    <property type="protein sequence ID" value="BBL34930.1"/>
    <property type="molecule type" value="Genomic_DNA"/>
</dbReference>
<protein>
    <recommendedName>
        <fullName evidence="4">Cytochrome c oxidase assembly protein CtaG</fullName>
    </recommendedName>
</protein>
<keyword evidence="9 10" id="KW-0472">Membrane</keyword>
<keyword evidence="6" id="KW-0735">Signal-anchor</keyword>
<evidence type="ECO:0000256" key="7">
    <source>
        <dbReference type="ARBA" id="ARBA00022989"/>
    </source>
</evidence>
<dbReference type="InterPro" id="IPR023471">
    <property type="entry name" value="CtaG/Cox11_dom_sf"/>
</dbReference>
<dbReference type="InterPro" id="IPR007533">
    <property type="entry name" value="Cyt_c_oxidase_assmbl_CtaG"/>
</dbReference>
<evidence type="ECO:0000256" key="3">
    <source>
        <dbReference type="ARBA" id="ARBA00009620"/>
    </source>
</evidence>